<accession>A0AAD4KZM0</accession>
<evidence type="ECO:0000259" key="7">
    <source>
        <dbReference type="Pfam" id="PF11970"/>
    </source>
</evidence>
<gene>
    <name evidence="8" type="ORF">BGW36DRAFT_355359</name>
</gene>
<dbReference type="Gene3D" id="1.20.1070.10">
    <property type="entry name" value="Rhodopsin 7-helix transmembrane proteins"/>
    <property type="match status" value="1"/>
</dbReference>
<proteinExistence type="predicted"/>
<feature type="transmembrane region" description="Helical" evidence="6">
    <location>
        <begin position="296"/>
        <end position="318"/>
    </location>
</feature>
<dbReference type="GO" id="GO:0004930">
    <property type="term" value="F:G protein-coupled receptor activity"/>
    <property type="evidence" value="ECO:0007669"/>
    <property type="project" value="TreeGrafter"/>
</dbReference>
<feature type="compositionally biased region" description="Basic and acidic residues" evidence="5">
    <location>
        <begin position="422"/>
        <end position="431"/>
    </location>
</feature>
<feature type="transmembrane region" description="Helical" evidence="6">
    <location>
        <begin position="49"/>
        <end position="72"/>
    </location>
</feature>
<dbReference type="SUPFAM" id="SSF81321">
    <property type="entry name" value="Family A G protein-coupled receptor-like"/>
    <property type="match status" value="1"/>
</dbReference>
<evidence type="ECO:0000313" key="8">
    <source>
        <dbReference type="EMBL" id="KAH8703972.1"/>
    </source>
</evidence>
<dbReference type="PANTHER" id="PTHR23112">
    <property type="entry name" value="G PROTEIN-COUPLED RECEPTOR 157-RELATED"/>
    <property type="match status" value="1"/>
</dbReference>
<feature type="transmembrane region" description="Helical" evidence="6">
    <location>
        <begin position="259"/>
        <end position="276"/>
    </location>
</feature>
<feature type="transmembrane region" description="Helical" evidence="6">
    <location>
        <begin position="217"/>
        <end position="238"/>
    </location>
</feature>
<dbReference type="Proteomes" id="UP001201262">
    <property type="component" value="Unassembled WGS sequence"/>
</dbReference>
<dbReference type="RefSeq" id="XP_046076990.1">
    <property type="nucleotide sequence ID" value="XM_046213635.1"/>
</dbReference>
<evidence type="ECO:0000313" key="9">
    <source>
        <dbReference type="Proteomes" id="UP001201262"/>
    </source>
</evidence>
<evidence type="ECO:0000256" key="2">
    <source>
        <dbReference type="ARBA" id="ARBA00022692"/>
    </source>
</evidence>
<name>A0AAD4KZM0_9EURO</name>
<evidence type="ECO:0000256" key="5">
    <source>
        <dbReference type="SAM" id="MobiDB-lite"/>
    </source>
</evidence>
<comment type="subcellular location">
    <subcellularLocation>
        <location evidence="1">Membrane</location>
        <topology evidence="1">Multi-pass membrane protein</topology>
    </subcellularLocation>
</comment>
<feature type="region of interest" description="Disordered" evidence="5">
    <location>
        <begin position="422"/>
        <end position="455"/>
    </location>
</feature>
<dbReference type="EMBL" id="JAJTJA010000002">
    <property type="protein sequence ID" value="KAH8703972.1"/>
    <property type="molecule type" value="Genomic_DNA"/>
</dbReference>
<evidence type="ECO:0000256" key="6">
    <source>
        <dbReference type="SAM" id="Phobius"/>
    </source>
</evidence>
<organism evidence="8 9">
    <name type="scientific">Talaromyces proteolyticus</name>
    <dbReference type="NCBI Taxonomy" id="1131652"/>
    <lineage>
        <taxon>Eukaryota</taxon>
        <taxon>Fungi</taxon>
        <taxon>Dikarya</taxon>
        <taxon>Ascomycota</taxon>
        <taxon>Pezizomycotina</taxon>
        <taxon>Eurotiomycetes</taxon>
        <taxon>Eurotiomycetidae</taxon>
        <taxon>Eurotiales</taxon>
        <taxon>Trichocomaceae</taxon>
        <taxon>Talaromyces</taxon>
        <taxon>Talaromyces sect. Bacilispori</taxon>
    </lineage>
</organism>
<dbReference type="AlphaFoldDB" id="A0AAD4KZM0"/>
<keyword evidence="8" id="KW-0675">Receptor</keyword>
<feature type="transmembrane region" description="Helical" evidence="6">
    <location>
        <begin position="137"/>
        <end position="157"/>
    </location>
</feature>
<sequence>MTSISRGLHYVFSSDGLSKYLQVRQATGEDDIDPKYQELIFDSLQKGRFLGVGLIACMSAIATSGLLSFLTYRMIYWNRYYKRPLAENQYVVLIYNLLLADVQQAVGFLICLVWVSAGKSQYHRTACYLQGWLIQTADAGSGLFVLAIAIHTAAVVIRGRQLPNRIFCGVIIALWCFILVLGFIPVGLYGKNVFLVTEAGWCWLSPEYEHERLWGHYFWIFLAEFGTIILYTIMFIYLRRRMKKNSAALHNQQESLRRLNRVVTYMVIYPLAYVMLSLPLAAGRMSVTRNIVPSKTYFAVSGAFMALSGLVDVTVYTITRRHLLLVSDSSMAYNSNSYQRKGSHVPGTTVSTTIAANDSYNGSRSKRSKFGSRFRTQESHQMVTIDSLGDRDGSTDDIVVKADKGTELMQHAVYQETTIEITHEPAGERSLESSPTVRPMRMQGQKKRNSGAFDS</sequence>
<evidence type="ECO:0000256" key="3">
    <source>
        <dbReference type="ARBA" id="ARBA00022989"/>
    </source>
</evidence>
<reference evidence="8" key="1">
    <citation type="submission" date="2021-12" db="EMBL/GenBank/DDBJ databases">
        <title>Convergent genome expansion in fungi linked to evolution of root-endophyte symbiosis.</title>
        <authorList>
            <consortium name="DOE Joint Genome Institute"/>
            <person name="Ke Y.-H."/>
            <person name="Bonito G."/>
            <person name="Liao H.-L."/>
            <person name="Looney B."/>
            <person name="Rojas-Flechas A."/>
            <person name="Nash J."/>
            <person name="Hameed K."/>
            <person name="Schadt C."/>
            <person name="Martin F."/>
            <person name="Crous P.W."/>
            <person name="Miettinen O."/>
            <person name="Magnuson J.K."/>
            <person name="Labbe J."/>
            <person name="Jacobson D."/>
            <person name="Doktycz M.J."/>
            <person name="Veneault-Fourrey C."/>
            <person name="Kuo A."/>
            <person name="Mondo S."/>
            <person name="Calhoun S."/>
            <person name="Riley R."/>
            <person name="Ohm R."/>
            <person name="LaButti K."/>
            <person name="Andreopoulos B."/>
            <person name="Pangilinan J."/>
            <person name="Nolan M."/>
            <person name="Tritt A."/>
            <person name="Clum A."/>
            <person name="Lipzen A."/>
            <person name="Daum C."/>
            <person name="Barry K."/>
            <person name="Grigoriev I.V."/>
            <person name="Vilgalys R."/>
        </authorList>
    </citation>
    <scope>NUCLEOTIDE SEQUENCE</scope>
    <source>
        <strain evidence="8">PMI_201</strain>
    </source>
</reference>
<comment type="caution">
    <text evidence="8">The sequence shown here is derived from an EMBL/GenBank/DDBJ whole genome shotgun (WGS) entry which is preliminary data.</text>
</comment>
<dbReference type="InterPro" id="IPR022596">
    <property type="entry name" value="GPR1/2/3_C"/>
</dbReference>
<dbReference type="GO" id="GO:0007189">
    <property type="term" value="P:adenylate cyclase-activating G protein-coupled receptor signaling pathway"/>
    <property type="evidence" value="ECO:0007669"/>
    <property type="project" value="TreeGrafter"/>
</dbReference>
<dbReference type="GeneID" id="70243922"/>
<keyword evidence="3 6" id="KW-1133">Transmembrane helix</keyword>
<keyword evidence="9" id="KW-1185">Reference proteome</keyword>
<keyword evidence="4 6" id="KW-0472">Membrane</keyword>
<dbReference type="PANTHER" id="PTHR23112:SF41">
    <property type="entry name" value="G-PROTEIN COUPLED RECEPTORS FAMILY 1 PROFILE DOMAIN-CONTAINING PROTEIN-RELATED"/>
    <property type="match status" value="1"/>
</dbReference>
<feature type="transmembrane region" description="Helical" evidence="6">
    <location>
        <begin position="93"/>
        <end position="117"/>
    </location>
</feature>
<dbReference type="Pfam" id="PF11970">
    <property type="entry name" value="GPR_Gpa2_C"/>
    <property type="match status" value="1"/>
</dbReference>
<keyword evidence="2 6" id="KW-0812">Transmembrane</keyword>
<feature type="domain" description="G protein-coupled receptor GPR1/2/3 C-terminal" evidence="7">
    <location>
        <begin position="255"/>
        <end position="322"/>
    </location>
</feature>
<dbReference type="GO" id="GO:0005886">
    <property type="term" value="C:plasma membrane"/>
    <property type="evidence" value="ECO:0007669"/>
    <property type="project" value="TreeGrafter"/>
</dbReference>
<evidence type="ECO:0000256" key="1">
    <source>
        <dbReference type="ARBA" id="ARBA00004141"/>
    </source>
</evidence>
<evidence type="ECO:0000256" key="4">
    <source>
        <dbReference type="ARBA" id="ARBA00023136"/>
    </source>
</evidence>
<protein>
    <submittedName>
        <fullName evidence="8">G protein-coupled glucose receptor regulating Gpa2-domain-containing protein</fullName>
    </submittedName>
</protein>
<feature type="transmembrane region" description="Helical" evidence="6">
    <location>
        <begin position="166"/>
        <end position="188"/>
    </location>
</feature>